<protein>
    <submittedName>
        <fullName evidence="10">ABC transporter permease</fullName>
    </submittedName>
</protein>
<accession>A0ABW3VE20</accession>
<feature type="region of interest" description="Disordered" evidence="8">
    <location>
        <begin position="1"/>
        <end position="20"/>
    </location>
</feature>
<keyword evidence="5 7" id="KW-1133">Transmembrane helix</keyword>
<keyword evidence="4 7" id="KW-0812">Transmembrane</keyword>
<evidence type="ECO:0000256" key="3">
    <source>
        <dbReference type="ARBA" id="ARBA00022475"/>
    </source>
</evidence>
<dbReference type="InterPro" id="IPR000515">
    <property type="entry name" value="MetI-like"/>
</dbReference>
<dbReference type="PANTHER" id="PTHR43386">
    <property type="entry name" value="OLIGOPEPTIDE TRANSPORT SYSTEM PERMEASE PROTEIN APPC"/>
    <property type="match status" value="1"/>
</dbReference>
<evidence type="ECO:0000313" key="10">
    <source>
        <dbReference type="EMBL" id="MFD1232948.1"/>
    </source>
</evidence>
<keyword evidence="3" id="KW-1003">Cell membrane</keyword>
<keyword evidence="11" id="KW-1185">Reference proteome</keyword>
<evidence type="ECO:0000256" key="8">
    <source>
        <dbReference type="SAM" id="MobiDB-lite"/>
    </source>
</evidence>
<gene>
    <name evidence="10" type="ORF">ACFQ34_06585</name>
</gene>
<evidence type="ECO:0000313" key="11">
    <source>
        <dbReference type="Proteomes" id="UP001597182"/>
    </source>
</evidence>
<dbReference type="Proteomes" id="UP001597182">
    <property type="component" value="Unassembled WGS sequence"/>
</dbReference>
<evidence type="ECO:0000256" key="1">
    <source>
        <dbReference type="ARBA" id="ARBA00004651"/>
    </source>
</evidence>
<dbReference type="InterPro" id="IPR050366">
    <property type="entry name" value="BP-dependent_transpt_permease"/>
</dbReference>
<dbReference type="Pfam" id="PF00528">
    <property type="entry name" value="BPD_transp_1"/>
    <property type="match status" value="1"/>
</dbReference>
<keyword evidence="6 7" id="KW-0472">Membrane</keyword>
<organism evidence="10 11">
    <name type="scientific">Pseudonocardia benzenivorans</name>
    <dbReference type="NCBI Taxonomy" id="228005"/>
    <lineage>
        <taxon>Bacteria</taxon>
        <taxon>Bacillati</taxon>
        <taxon>Actinomycetota</taxon>
        <taxon>Actinomycetes</taxon>
        <taxon>Pseudonocardiales</taxon>
        <taxon>Pseudonocardiaceae</taxon>
        <taxon>Pseudonocardia</taxon>
    </lineage>
</organism>
<feature type="transmembrane region" description="Helical" evidence="7">
    <location>
        <begin position="156"/>
        <end position="180"/>
    </location>
</feature>
<comment type="similarity">
    <text evidence="7">Belongs to the binding-protein-dependent transport system permease family.</text>
</comment>
<dbReference type="RefSeq" id="WP_103380197.1">
    <property type="nucleotide sequence ID" value="NZ_BAABKS010000043.1"/>
</dbReference>
<feature type="transmembrane region" description="Helical" evidence="7">
    <location>
        <begin position="234"/>
        <end position="256"/>
    </location>
</feature>
<comment type="subcellular location">
    <subcellularLocation>
        <location evidence="1 7">Cell membrane</location>
        <topology evidence="1 7">Multi-pass membrane protein</topology>
    </subcellularLocation>
</comment>
<evidence type="ECO:0000256" key="2">
    <source>
        <dbReference type="ARBA" id="ARBA00022448"/>
    </source>
</evidence>
<reference evidence="11" key="1">
    <citation type="journal article" date="2019" name="Int. J. Syst. Evol. Microbiol.">
        <title>The Global Catalogue of Microorganisms (GCM) 10K type strain sequencing project: providing services to taxonomists for standard genome sequencing and annotation.</title>
        <authorList>
            <consortium name="The Broad Institute Genomics Platform"/>
            <consortium name="The Broad Institute Genome Sequencing Center for Infectious Disease"/>
            <person name="Wu L."/>
            <person name="Ma J."/>
        </authorList>
    </citation>
    <scope>NUCLEOTIDE SEQUENCE [LARGE SCALE GENOMIC DNA]</scope>
    <source>
        <strain evidence="11">CCUG 49018</strain>
    </source>
</reference>
<feature type="transmembrane region" description="Helical" evidence="7">
    <location>
        <begin position="61"/>
        <end position="84"/>
    </location>
</feature>
<evidence type="ECO:0000256" key="6">
    <source>
        <dbReference type="ARBA" id="ARBA00023136"/>
    </source>
</evidence>
<dbReference type="PROSITE" id="PS50928">
    <property type="entry name" value="ABC_TM1"/>
    <property type="match status" value="1"/>
</dbReference>
<evidence type="ECO:0000256" key="7">
    <source>
        <dbReference type="RuleBase" id="RU363032"/>
    </source>
</evidence>
<proteinExistence type="inferred from homology"/>
<evidence type="ECO:0000256" key="5">
    <source>
        <dbReference type="ARBA" id="ARBA00022989"/>
    </source>
</evidence>
<keyword evidence="2 7" id="KW-0813">Transport</keyword>
<dbReference type="Gene3D" id="1.10.3720.10">
    <property type="entry name" value="MetI-like"/>
    <property type="match status" value="1"/>
</dbReference>
<feature type="transmembrane region" description="Helical" evidence="7">
    <location>
        <begin position="291"/>
        <end position="310"/>
    </location>
</feature>
<dbReference type="SUPFAM" id="SSF161098">
    <property type="entry name" value="MetI-like"/>
    <property type="match status" value="1"/>
</dbReference>
<dbReference type="PANTHER" id="PTHR43386:SF25">
    <property type="entry name" value="PEPTIDE ABC TRANSPORTER PERMEASE PROTEIN"/>
    <property type="match status" value="1"/>
</dbReference>
<dbReference type="InterPro" id="IPR035906">
    <property type="entry name" value="MetI-like_sf"/>
</dbReference>
<evidence type="ECO:0000256" key="4">
    <source>
        <dbReference type="ARBA" id="ARBA00022692"/>
    </source>
</evidence>
<sequence length="324" mass="34819">MPDIRKTSTQSLESLEKVSATDTDALDSEVTSVDLDLVEPITGNTATEPVKARRTRTPIGWYLAWFWIAAVVISAIFAPLLPLWDPAVPDYNNVFGGITPEHWLGGDTLGRDNLSRIIYGARASLLVGICAVLLGAVVGGILGMMAGYFRGRTERVLSLVTDVVLAFPGLVLIIAIVAILGASLTNLIVGLAILSVPTFIRLARATTLVVTQREFVHAARAYGAKPMRIILREIAPNVVMPIAAYGFIMVGVFIVVEGSLSFLGLGIPPPTPSWGGMIAGGRTQLIEYPHISLIPAAVMFLTVLAINYVGERSRKLFEVRESNL</sequence>
<dbReference type="CDD" id="cd06261">
    <property type="entry name" value="TM_PBP2"/>
    <property type="match status" value="1"/>
</dbReference>
<dbReference type="EMBL" id="JBHTMB010000044">
    <property type="protein sequence ID" value="MFD1232948.1"/>
    <property type="molecule type" value="Genomic_DNA"/>
</dbReference>
<comment type="caution">
    <text evidence="10">The sequence shown here is derived from an EMBL/GenBank/DDBJ whole genome shotgun (WGS) entry which is preliminary data.</text>
</comment>
<feature type="transmembrane region" description="Helical" evidence="7">
    <location>
        <begin position="186"/>
        <end position="203"/>
    </location>
</feature>
<evidence type="ECO:0000259" key="9">
    <source>
        <dbReference type="PROSITE" id="PS50928"/>
    </source>
</evidence>
<feature type="transmembrane region" description="Helical" evidence="7">
    <location>
        <begin position="123"/>
        <end position="149"/>
    </location>
</feature>
<name>A0ABW3VE20_9PSEU</name>
<feature type="domain" description="ABC transmembrane type-1" evidence="9">
    <location>
        <begin position="121"/>
        <end position="310"/>
    </location>
</feature>